<evidence type="ECO:0000256" key="6">
    <source>
        <dbReference type="ARBA" id="ARBA00022801"/>
    </source>
</evidence>
<dbReference type="EMBL" id="LBWG01000009">
    <property type="protein sequence ID" value="KKR04300.1"/>
    <property type="molecule type" value="Genomic_DNA"/>
</dbReference>
<dbReference type="AlphaFoldDB" id="A0A0G0Q1K2"/>
<keyword evidence="3" id="KW-0645">Protease</keyword>
<evidence type="ECO:0000256" key="1">
    <source>
        <dbReference type="ARBA" id="ARBA00006139"/>
    </source>
</evidence>
<dbReference type="GO" id="GO:0016020">
    <property type="term" value="C:membrane"/>
    <property type="evidence" value="ECO:0007669"/>
    <property type="project" value="InterPro"/>
</dbReference>
<feature type="transmembrane region" description="Helical" evidence="10">
    <location>
        <begin position="74"/>
        <end position="91"/>
    </location>
</feature>
<feature type="transmembrane region" description="Helical" evidence="10">
    <location>
        <begin position="136"/>
        <end position="153"/>
    </location>
</feature>
<evidence type="ECO:0000256" key="2">
    <source>
        <dbReference type="ARBA" id="ARBA00022475"/>
    </source>
</evidence>
<evidence type="ECO:0000256" key="3">
    <source>
        <dbReference type="ARBA" id="ARBA00022670"/>
    </source>
</evidence>
<evidence type="ECO:0000256" key="5">
    <source>
        <dbReference type="ARBA" id="ARBA00022750"/>
    </source>
</evidence>
<dbReference type="GO" id="GO:0006508">
    <property type="term" value="P:proteolysis"/>
    <property type="evidence" value="ECO:0007669"/>
    <property type="project" value="UniProtKB-KW"/>
</dbReference>
<sequence>MQKNSDTGSVRLFSHHIYWSLIPVTLIVLLDEFLKYRGITTLPTEGEVASQGILQFAIHQNWGIAFDIPFKLELVILFSVLIGLGLAHAAYKNWKQHPNITVATLMILIGALGNLYDRIVYGFTVDYIILFERSAINLSDIVIVTGVFFLLWLSRRAKNKDHTLTKE</sequence>
<feature type="transmembrane region" description="Helical" evidence="10">
    <location>
        <begin position="12"/>
        <end position="30"/>
    </location>
</feature>
<reference evidence="11 12" key="1">
    <citation type="journal article" date="2015" name="Nature">
        <title>rRNA introns, odd ribosomes, and small enigmatic genomes across a large radiation of phyla.</title>
        <authorList>
            <person name="Brown C.T."/>
            <person name="Hug L.A."/>
            <person name="Thomas B.C."/>
            <person name="Sharon I."/>
            <person name="Castelle C.J."/>
            <person name="Singh A."/>
            <person name="Wilkins M.J."/>
            <person name="Williams K.H."/>
            <person name="Banfield J.F."/>
        </authorList>
    </citation>
    <scope>NUCLEOTIDE SEQUENCE [LARGE SCALE GENOMIC DNA]</scope>
</reference>
<feature type="transmembrane region" description="Helical" evidence="10">
    <location>
        <begin position="98"/>
        <end position="116"/>
    </location>
</feature>
<evidence type="ECO:0000313" key="11">
    <source>
        <dbReference type="EMBL" id="KKR04300.1"/>
    </source>
</evidence>
<evidence type="ECO:0000256" key="7">
    <source>
        <dbReference type="ARBA" id="ARBA00022989"/>
    </source>
</evidence>
<comment type="similarity">
    <text evidence="1 9">Belongs to the peptidase A8 family.</text>
</comment>
<dbReference type="PANTHER" id="PTHR33695:SF1">
    <property type="entry name" value="LIPOPROTEIN SIGNAL PEPTIDASE"/>
    <property type="match status" value="1"/>
</dbReference>
<dbReference type="GO" id="GO:0004190">
    <property type="term" value="F:aspartic-type endopeptidase activity"/>
    <property type="evidence" value="ECO:0007669"/>
    <property type="project" value="UniProtKB-KW"/>
</dbReference>
<keyword evidence="4 10" id="KW-0812">Transmembrane</keyword>
<organism evidence="11 12">
    <name type="scientific">Candidatus Uhrbacteria bacterium GW2011_GWF2_39_13</name>
    <dbReference type="NCBI Taxonomy" id="1618995"/>
    <lineage>
        <taxon>Bacteria</taxon>
        <taxon>Candidatus Uhriibacteriota</taxon>
    </lineage>
</organism>
<proteinExistence type="inferred from homology"/>
<evidence type="ECO:0000256" key="8">
    <source>
        <dbReference type="ARBA" id="ARBA00023136"/>
    </source>
</evidence>
<keyword evidence="5" id="KW-0064">Aspartyl protease</keyword>
<dbReference type="PRINTS" id="PR00781">
    <property type="entry name" value="LIPOSIGPTASE"/>
</dbReference>
<evidence type="ECO:0000256" key="9">
    <source>
        <dbReference type="RuleBase" id="RU004181"/>
    </source>
</evidence>
<keyword evidence="8 10" id="KW-0472">Membrane</keyword>
<evidence type="ECO:0000313" key="12">
    <source>
        <dbReference type="Proteomes" id="UP000033935"/>
    </source>
</evidence>
<dbReference type="Pfam" id="PF01252">
    <property type="entry name" value="Peptidase_A8"/>
    <property type="match status" value="1"/>
</dbReference>
<evidence type="ECO:0000256" key="4">
    <source>
        <dbReference type="ARBA" id="ARBA00022692"/>
    </source>
</evidence>
<keyword evidence="7 10" id="KW-1133">Transmembrane helix</keyword>
<evidence type="ECO:0000256" key="10">
    <source>
        <dbReference type="SAM" id="Phobius"/>
    </source>
</evidence>
<dbReference type="PANTHER" id="PTHR33695">
    <property type="entry name" value="LIPOPROTEIN SIGNAL PEPTIDASE"/>
    <property type="match status" value="1"/>
</dbReference>
<keyword evidence="2" id="KW-1003">Cell membrane</keyword>
<protein>
    <submittedName>
        <fullName evidence="11">Lipoprotein signal peptidase</fullName>
    </submittedName>
</protein>
<dbReference type="InterPro" id="IPR001872">
    <property type="entry name" value="Peptidase_A8"/>
</dbReference>
<accession>A0A0G0Q1K2</accession>
<keyword evidence="11" id="KW-0449">Lipoprotein</keyword>
<dbReference type="Proteomes" id="UP000033935">
    <property type="component" value="Unassembled WGS sequence"/>
</dbReference>
<keyword evidence="6" id="KW-0378">Hydrolase</keyword>
<gene>
    <name evidence="11" type="ORF">UT30_C0009G0010</name>
</gene>
<name>A0A0G0Q1K2_9BACT</name>
<comment type="caution">
    <text evidence="11">The sequence shown here is derived from an EMBL/GenBank/DDBJ whole genome shotgun (WGS) entry which is preliminary data.</text>
</comment>